<dbReference type="eggNOG" id="ENOG502ZJNZ">
    <property type="taxonomic scope" value="Bacteria"/>
</dbReference>
<dbReference type="PANTHER" id="PTHR38009">
    <property type="entry name" value="CONSERVED HYPOTHETICAL PHAGE TAIL PROTEIN"/>
    <property type="match status" value="1"/>
</dbReference>
<organism evidence="1 2">
    <name type="scientific">Haliangium ochraceum (strain DSM 14365 / JCM 11303 / SMP-2)</name>
    <dbReference type="NCBI Taxonomy" id="502025"/>
    <lineage>
        <taxon>Bacteria</taxon>
        <taxon>Pseudomonadati</taxon>
        <taxon>Myxococcota</taxon>
        <taxon>Polyangia</taxon>
        <taxon>Haliangiales</taxon>
        <taxon>Kofleriaceae</taxon>
        <taxon>Haliangium</taxon>
    </lineage>
</organism>
<evidence type="ECO:0000313" key="2">
    <source>
        <dbReference type="Proteomes" id="UP000001880"/>
    </source>
</evidence>
<sequence>MSARSYAAGRFAFSIDGAFAAYIKKVQGGITKGELATHNLGTTNIQKKHLATITHETATLSIGLGMGKPLWDWIKASFDKDFQVKTCALTAADFNYKAMATRVFQDAYIKKVTLPAFEGSNKEPVYLDVEIDPEIIRYEPAGGEDIKGDENPNTKKALCSNFRFEVSGLEESCKRISKVDSLAWEQKVVKDEVGAFREPTKHAAALTVPNIKLSISMADIGPWADWHKSFVIDGKCTDSDEKTASLVLLGPDLNEELVRINFNHVGIISLEQDGLEANSENVARFSVELYAEEMVIDSYAT</sequence>
<dbReference type="InterPro" id="IPR010667">
    <property type="entry name" value="Phage_T4_Gp19"/>
</dbReference>
<dbReference type="KEGG" id="hoh:Hoch_3657"/>
<protein>
    <recommendedName>
        <fullName evidence="3">Phage tail protein</fullName>
    </recommendedName>
</protein>
<reference evidence="1 2" key="1">
    <citation type="journal article" date="2010" name="Stand. Genomic Sci.">
        <title>Complete genome sequence of Haliangium ochraceum type strain (SMP-2).</title>
        <authorList>
            <consortium name="US DOE Joint Genome Institute (JGI-PGF)"/>
            <person name="Ivanova N."/>
            <person name="Daum C."/>
            <person name="Lang E."/>
            <person name="Abt B."/>
            <person name="Kopitz M."/>
            <person name="Saunders E."/>
            <person name="Lapidus A."/>
            <person name="Lucas S."/>
            <person name="Glavina Del Rio T."/>
            <person name="Nolan M."/>
            <person name="Tice H."/>
            <person name="Copeland A."/>
            <person name="Cheng J.F."/>
            <person name="Chen F."/>
            <person name="Bruce D."/>
            <person name="Goodwin L."/>
            <person name="Pitluck S."/>
            <person name="Mavromatis K."/>
            <person name="Pati A."/>
            <person name="Mikhailova N."/>
            <person name="Chen A."/>
            <person name="Palaniappan K."/>
            <person name="Land M."/>
            <person name="Hauser L."/>
            <person name="Chang Y.J."/>
            <person name="Jeffries C.D."/>
            <person name="Detter J.C."/>
            <person name="Brettin T."/>
            <person name="Rohde M."/>
            <person name="Goker M."/>
            <person name="Bristow J."/>
            <person name="Markowitz V."/>
            <person name="Eisen J.A."/>
            <person name="Hugenholtz P."/>
            <person name="Kyrpides N.C."/>
            <person name="Klenk H.P."/>
        </authorList>
    </citation>
    <scope>NUCLEOTIDE SEQUENCE [LARGE SCALE GENOMIC DNA]</scope>
    <source>
        <strain evidence="2">DSM 14365 / CIP 107738 / JCM 11303 / AJ 13395 / SMP-2</strain>
    </source>
</reference>
<dbReference type="GO" id="GO:0005198">
    <property type="term" value="F:structural molecule activity"/>
    <property type="evidence" value="ECO:0007669"/>
    <property type="project" value="InterPro"/>
</dbReference>
<dbReference type="OrthoDB" id="9356026at2"/>
<dbReference type="HOGENOM" id="CLU_079321_0_0_7"/>
<dbReference type="AlphaFoldDB" id="D0LXB7"/>
<name>D0LXB7_HALO1</name>
<evidence type="ECO:0000313" key="1">
    <source>
        <dbReference type="EMBL" id="ACY16159.1"/>
    </source>
</evidence>
<keyword evidence="2" id="KW-1185">Reference proteome</keyword>
<dbReference type="RefSeq" id="WP_012828758.1">
    <property type="nucleotide sequence ID" value="NC_013440.1"/>
</dbReference>
<dbReference type="Proteomes" id="UP000001880">
    <property type="component" value="Chromosome"/>
</dbReference>
<proteinExistence type="predicted"/>
<gene>
    <name evidence="1" type="ordered locus">Hoch_3657</name>
</gene>
<dbReference type="STRING" id="502025.Hoch_3657"/>
<dbReference type="EMBL" id="CP001804">
    <property type="protein sequence ID" value="ACY16159.1"/>
    <property type="molecule type" value="Genomic_DNA"/>
</dbReference>
<accession>D0LXB7</accession>
<evidence type="ECO:0008006" key="3">
    <source>
        <dbReference type="Google" id="ProtNLM"/>
    </source>
</evidence>
<dbReference type="Pfam" id="PF06841">
    <property type="entry name" value="Phage_T4_gp19"/>
    <property type="match status" value="1"/>
</dbReference>
<dbReference type="InterPro" id="IPR011747">
    <property type="entry name" value="CHP02241"/>
</dbReference>
<dbReference type="PANTHER" id="PTHR38009:SF1">
    <property type="entry name" value="CONSERVED HYPOTHETICAL PHAGE TAIL PROTEIN"/>
    <property type="match status" value="1"/>
</dbReference>